<feature type="compositionally biased region" description="Basic and acidic residues" evidence="1">
    <location>
        <begin position="39"/>
        <end position="54"/>
    </location>
</feature>
<feature type="compositionally biased region" description="Polar residues" evidence="1">
    <location>
        <begin position="128"/>
        <end position="141"/>
    </location>
</feature>
<feature type="compositionally biased region" description="Basic and acidic residues" evidence="1">
    <location>
        <begin position="1"/>
        <end position="23"/>
    </location>
</feature>
<dbReference type="Proteomes" id="UP000019487">
    <property type="component" value="Unassembled WGS sequence"/>
</dbReference>
<dbReference type="OrthoDB" id="4156714at2759"/>
<organism evidence="2 3">
    <name type="scientific">Sclerotinia borealis (strain F-4128)</name>
    <dbReference type="NCBI Taxonomy" id="1432307"/>
    <lineage>
        <taxon>Eukaryota</taxon>
        <taxon>Fungi</taxon>
        <taxon>Dikarya</taxon>
        <taxon>Ascomycota</taxon>
        <taxon>Pezizomycotina</taxon>
        <taxon>Leotiomycetes</taxon>
        <taxon>Helotiales</taxon>
        <taxon>Sclerotiniaceae</taxon>
        <taxon>Sclerotinia</taxon>
    </lineage>
</organism>
<proteinExistence type="predicted"/>
<keyword evidence="3" id="KW-1185">Reference proteome</keyword>
<accession>W9C9A2</accession>
<evidence type="ECO:0000313" key="3">
    <source>
        <dbReference type="Proteomes" id="UP000019487"/>
    </source>
</evidence>
<gene>
    <name evidence="2" type="ORF">SBOR_7252</name>
</gene>
<evidence type="ECO:0000313" key="2">
    <source>
        <dbReference type="EMBL" id="ESZ92368.1"/>
    </source>
</evidence>
<dbReference type="AlphaFoldDB" id="W9C9A2"/>
<dbReference type="EMBL" id="AYSA01000391">
    <property type="protein sequence ID" value="ESZ92368.1"/>
    <property type="molecule type" value="Genomic_DNA"/>
</dbReference>
<protein>
    <submittedName>
        <fullName evidence="2">Uncharacterized protein</fullName>
    </submittedName>
</protein>
<feature type="compositionally biased region" description="Basic and acidic residues" evidence="1">
    <location>
        <begin position="78"/>
        <end position="92"/>
    </location>
</feature>
<sequence>MTSDSQKKGDHLQRKEEYERPIHPESAQTQSSLPATGKIEADVVSRSVAREDSMKSQQLSLGLDTHGCEDGELPAPMRETRQRTQRNERHNNQENSSLSSTIRKSWSSLRFTRSSATSNERPPHQRHVSFSSAEQSSQQPHPNDCAGKSISSAKEQDKVVKLKEEFEKLLENNNKDHVAKERDLQRKIDSSEGVTRTLQAKIEQLETEKQAIEEKHNTFILKQQEVTFRQMADSRWMPVEDSKVVGDLNRLKRDMRSWVKKASENDISVLDSLDEHKLAALMNALSHVVIFEDGHLPRGLSPRKSPVLLLNALLSHSIYKALFQSPFFIFGDNHIGWQYIMSELRVRLEQIYREGRYSNKEDAHIWRSQFLRLLLPPIATETSDDAKRLHDSTQHMIVVAADRVASDFLEGAARYLISNEARESCGDRLKAICREAATISYMLWTRKTTLKITTLHNMGHRPFDPDSKCSVPHSSVDYESHKDQLRGRSISMMVHPLVMVFGTDDGTDYDQGRVWAPAEVWLDSSKPSAE</sequence>
<reference evidence="2 3" key="1">
    <citation type="journal article" date="2014" name="Genome Announc.">
        <title>Draft genome sequence of Sclerotinia borealis, a psychrophilic plant pathogenic fungus.</title>
        <authorList>
            <person name="Mardanov A.V."/>
            <person name="Beletsky A.V."/>
            <person name="Kadnikov V.V."/>
            <person name="Ignatov A.N."/>
            <person name="Ravin N.V."/>
        </authorList>
    </citation>
    <scope>NUCLEOTIDE SEQUENCE [LARGE SCALE GENOMIC DNA]</scope>
    <source>
        <strain evidence="3">F-4157</strain>
    </source>
</reference>
<comment type="caution">
    <text evidence="2">The sequence shown here is derived from an EMBL/GenBank/DDBJ whole genome shotgun (WGS) entry which is preliminary data.</text>
</comment>
<feature type="compositionally biased region" description="Polar residues" evidence="1">
    <location>
        <begin position="96"/>
        <end position="120"/>
    </location>
</feature>
<feature type="region of interest" description="Disordered" evidence="1">
    <location>
        <begin position="1"/>
        <end position="156"/>
    </location>
</feature>
<name>W9C9A2_SCLBF</name>
<dbReference type="HOGENOM" id="CLU_041587_0_0_1"/>
<evidence type="ECO:0000256" key="1">
    <source>
        <dbReference type="SAM" id="MobiDB-lite"/>
    </source>
</evidence>